<evidence type="ECO:0000256" key="3">
    <source>
        <dbReference type="ARBA" id="ARBA00022771"/>
    </source>
</evidence>
<gene>
    <name evidence="6" type="ORF">AB6A40_010074</name>
</gene>
<evidence type="ECO:0000256" key="4">
    <source>
        <dbReference type="ARBA" id="ARBA00022833"/>
    </source>
</evidence>
<dbReference type="SUPFAM" id="SSF57756">
    <property type="entry name" value="Retrovirus zinc finger-like domains"/>
    <property type="match status" value="1"/>
</dbReference>
<keyword evidence="3" id="KW-0863">Zinc-finger</keyword>
<dbReference type="AlphaFoldDB" id="A0ABD6EV33"/>
<keyword evidence="7" id="KW-1185">Reference proteome</keyword>
<evidence type="ECO:0000256" key="1">
    <source>
        <dbReference type="ARBA" id="ARBA00022723"/>
    </source>
</evidence>
<feature type="domain" description="CCHC-type" evidence="5">
    <location>
        <begin position="5"/>
        <end position="21"/>
    </location>
</feature>
<dbReference type="InterPro" id="IPR001878">
    <property type="entry name" value="Znf_CCHC"/>
</dbReference>
<dbReference type="Pfam" id="PF00098">
    <property type="entry name" value="zf-CCHC"/>
    <property type="match status" value="1"/>
</dbReference>
<sequence>MGTGVCFKCGSAEHSSTRCQRKNIRGYPYAVCFICKQQGHLSSSCDKNTNGIYPNGGSCNLCGSLYHLKKDCPELQLMKKEEPKWGCLLRTNDAVEGGDDDIIENEEKQKTKSMPLKTKKIIRF</sequence>
<evidence type="ECO:0000313" key="7">
    <source>
        <dbReference type="Proteomes" id="UP001608902"/>
    </source>
</evidence>
<dbReference type="GO" id="GO:0008270">
    <property type="term" value="F:zinc ion binding"/>
    <property type="evidence" value="ECO:0007669"/>
    <property type="project" value="UniProtKB-KW"/>
</dbReference>
<feature type="domain" description="CCHC-type" evidence="5">
    <location>
        <begin position="58"/>
        <end position="74"/>
    </location>
</feature>
<dbReference type="PANTHER" id="PTHR46242:SF1">
    <property type="entry name" value="ZINC FINGER CCHC DOMAIN-CONTAINING PROTEIN 9"/>
    <property type="match status" value="1"/>
</dbReference>
<dbReference type="InterPro" id="IPR042246">
    <property type="entry name" value="ZCCHC9"/>
</dbReference>
<proteinExistence type="predicted"/>
<dbReference type="Gene3D" id="4.10.60.10">
    <property type="entry name" value="Zinc finger, CCHC-type"/>
    <property type="match status" value="1"/>
</dbReference>
<keyword evidence="1" id="KW-0479">Metal-binding</keyword>
<evidence type="ECO:0000256" key="2">
    <source>
        <dbReference type="ARBA" id="ARBA00022737"/>
    </source>
</evidence>
<evidence type="ECO:0000259" key="5">
    <source>
        <dbReference type="SMART" id="SM00343"/>
    </source>
</evidence>
<dbReference type="PANTHER" id="PTHR46242">
    <property type="entry name" value="ZINC FINGER CCHC DOMAIN-CONTAINING PROTEIN 9 ZCCHC9"/>
    <property type="match status" value="1"/>
</dbReference>
<reference evidence="6 7" key="1">
    <citation type="submission" date="2024-08" db="EMBL/GenBank/DDBJ databases">
        <title>Gnathostoma spinigerum genome.</title>
        <authorList>
            <person name="Gonzalez-Bertolin B."/>
            <person name="Monzon S."/>
            <person name="Zaballos A."/>
            <person name="Jimenez P."/>
            <person name="Dekumyoy P."/>
            <person name="Varona S."/>
            <person name="Cuesta I."/>
            <person name="Sumanam S."/>
            <person name="Adisakwattana P."/>
            <person name="Gasser R.B."/>
            <person name="Hernandez-Gonzalez A."/>
            <person name="Young N.D."/>
            <person name="Perteguer M.J."/>
        </authorList>
    </citation>
    <scope>NUCLEOTIDE SEQUENCE [LARGE SCALE GENOMIC DNA]</scope>
    <source>
        <strain evidence="6">AL3</strain>
        <tissue evidence="6">Liver</tissue>
    </source>
</reference>
<dbReference type="FunFam" id="4.10.60.10:FF:000091">
    <property type="entry name" value="Zinc finger CCHC-type-containing 9"/>
    <property type="match status" value="1"/>
</dbReference>
<evidence type="ECO:0000313" key="6">
    <source>
        <dbReference type="EMBL" id="MFH4983365.1"/>
    </source>
</evidence>
<dbReference type="Proteomes" id="UP001608902">
    <property type="component" value="Unassembled WGS sequence"/>
</dbReference>
<dbReference type="EMBL" id="JBGFUD010012041">
    <property type="protein sequence ID" value="MFH4983365.1"/>
    <property type="molecule type" value="Genomic_DNA"/>
</dbReference>
<feature type="domain" description="CCHC-type" evidence="5">
    <location>
        <begin position="31"/>
        <end position="47"/>
    </location>
</feature>
<comment type="caution">
    <text evidence="6">The sequence shown here is derived from an EMBL/GenBank/DDBJ whole genome shotgun (WGS) entry which is preliminary data.</text>
</comment>
<dbReference type="GO" id="GO:0019899">
    <property type="term" value="F:enzyme binding"/>
    <property type="evidence" value="ECO:0007669"/>
    <property type="project" value="UniProtKB-ARBA"/>
</dbReference>
<keyword evidence="4" id="KW-0862">Zinc</keyword>
<dbReference type="InterPro" id="IPR036875">
    <property type="entry name" value="Znf_CCHC_sf"/>
</dbReference>
<keyword evidence="2" id="KW-0677">Repeat</keyword>
<organism evidence="6 7">
    <name type="scientific">Gnathostoma spinigerum</name>
    <dbReference type="NCBI Taxonomy" id="75299"/>
    <lineage>
        <taxon>Eukaryota</taxon>
        <taxon>Metazoa</taxon>
        <taxon>Ecdysozoa</taxon>
        <taxon>Nematoda</taxon>
        <taxon>Chromadorea</taxon>
        <taxon>Rhabditida</taxon>
        <taxon>Spirurina</taxon>
        <taxon>Gnathostomatomorpha</taxon>
        <taxon>Gnathostomatoidea</taxon>
        <taxon>Gnathostomatidae</taxon>
        <taxon>Gnathostoma</taxon>
    </lineage>
</organism>
<name>A0ABD6EV33_9BILA</name>
<dbReference type="SMART" id="SM00343">
    <property type="entry name" value="ZnF_C2HC"/>
    <property type="match status" value="3"/>
</dbReference>
<protein>
    <recommendedName>
        <fullName evidence="5">CCHC-type domain-containing protein</fullName>
    </recommendedName>
</protein>
<accession>A0ABD6EV33</accession>